<dbReference type="GO" id="GO:0005829">
    <property type="term" value="C:cytosol"/>
    <property type="evidence" value="ECO:0007669"/>
    <property type="project" value="UniProtKB-SubCell"/>
</dbReference>
<evidence type="ECO:0000256" key="8">
    <source>
        <dbReference type="ARBA" id="ARBA00022927"/>
    </source>
</evidence>
<feature type="domain" description="Autophagy-related protein 11 C-terminal" evidence="22">
    <location>
        <begin position="1006"/>
        <end position="1100"/>
    </location>
</feature>
<dbReference type="EMBL" id="OU963862">
    <property type="protein sequence ID" value="CAH0382020.1"/>
    <property type="molecule type" value="Genomic_DNA"/>
</dbReference>
<keyword evidence="11 19" id="KW-0175">Coiled coil</keyword>
<dbReference type="InterPro" id="IPR045326">
    <property type="entry name" value="ATG17-like_dom"/>
</dbReference>
<evidence type="ECO:0000256" key="20">
    <source>
        <dbReference type="SAM" id="MobiDB-lite"/>
    </source>
</evidence>
<organism evidence="23 24">
    <name type="scientific">Bemisia tabaci</name>
    <name type="common">Sweetpotato whitefly</name>
    <name type="synonym">Aleurodes tabaci</name>
    <dbReference type="NCBI Taxonomy" id="7038"/>
    <lineage>
        <taxon>Eukaryota</taxon>
        <taxon>Metazoa</taxon>
        <taxon>Ecdysozoa</taxon>
        <taxon>Arthropoda</taxon>
        <taxon>Hexapoda</taxon>
        <taxon>Insecta</taxon>
        <taxon>Pterygota</taxon>
        <taxon>Neoptera</taxon>
        <taxon>Paraneoptera</taxon>
        <taxon>Hemiptera</taxon>
        <taxon>Sternorrhyncha</taxon>
        <taxon>Aleyrodoidea</taxon>
        <taxon>Aleyrodidae</taxon>
        <taxon>Aleyrodinae</taxon>
        <taxon>Bemisia</taxon>
    </lineage>
</organism>
<keyword evidence="7" id="KW-0597">Phosphoprotein</keyword>
<evidence type="ECO:0000256" key="4">
    <source>
        <dbReference type="ARBA" id="ARBA00004514"/>
    </source>
</evidence>
<feature type="compositionally biased region" description="Polar residues" evidence="20">
    <location>
        <begin position="581"/>
        <end position="600"/>
    </location>
</feature>
<evidence type="ECO:0000256" key="14">
    <source>
        <dbReference type="ARBA" id="ARBA00023242"/>
    </source>
</evidence>
<keyword evidence="14" id="KW-0539">Nucleus</keyword>
<keyword evidence="13" id="KW-0458">Lysosome</keyword>
<dbReference type="GO" id="GO:0034517">
    <property type="term" value="P:ribophagy"/>
    <property type="evidence" value="ECO:0007669"/>
    <property type="project" value="TreeGrafter"/>
</dbReference>
<keyword evidence="5" id="KW-0813">Transport</keyword>
<keyword evidence="15" id="KW-0131">Cell cycle</keyword>
<dbReference type="GO" id="GO:0019901">
    <property type="term" value="F:protein kinase binding"/>
    <property type="evidence" value="ECO:0007669"/>
    <property type="project" value="UniProtKB-ARBA"/>
</dbReference>
<evidence type="ECO:0000256" key="9">
    <source>
        <dbReference type="ARBA" id="ARBA00023006"/>
    </source>
</evidence>
<dbReference type="OrthoDB" id="447953at2759"/>
<dbReference type="GO" id="GO:0000422">
    <property type="term" value="P:autophagy of mitochondrion"/>
    <property type="evidence" value="ECO:0007669"/>
    <property type="project" value="TreeGrafter"/>
</dbReference>
<evidence type="ECO:0000256" key="1">
    <source>
        <dbReference type="ARBA" id="ARBA00004123"/>
    </source>
</evidence>
<keyword evidence="24" id="KW-1185">Reference proteome</keyword>
<dbReference type="GO" id="GO:0060090">
    <property type="term" value="F:molecular adaptor activity"/>
    <property type="evidence" value="ECO:0007669"/>
    <property type="project" value="TreeGrafter"/>
</dbReference>
<evidence type="ECO:0000256" key="19">
    <source>
        <dbReference type="SAM" id="Coils"/>
    </source>
</evidence>
<dbReference type="Pfam" id="PF04108">
    <property type="entry name" value="ATG17_like"/>
    <property type="match status" value="1"/>
</dbReference>
<dbReference type="FunFam" id="3.10.20.90:FF:000049">
    <property type="entry name" value="RB1-inducible coiled-coil protein 1 isoform X1"/>
    <property type="match status" value="1"/>
</dbReference>
<evidence type="ECO:0000313" key="23">
    <source>
        <dbReference type="EMBL" id="CAH0382020.1"/>
    </source>
</evidence>
<dbReference type="Proteomes" id="UP001152759">
    <property type="component" value="Chromosome 1"/>
</dbReference>
<feature type="coiled-coil region" evidence="19">
    <location>
        <begin position="715"/>
        <end position="767"/>
    </location>
</feature>
<protein>
    <recommendedName>
        <fullName evidence="17">RB1-inducible coiled-coil protein 1</fullName>
    </recommendedName>
    <alternativeName>
        <fullName evidence="18">FAK family kinase-interacting protein of 200 kDa</fullName>
    </alternativeName>
</protein>
<dbReference type="Gene3D" id="3.10.20.90">
    <property type="entry name" value="Phosphatidylinositol 3-kinase Catalytic Subunit, Chain A, domain 1"/>
    <property type="match status" value="1"/>
</dbReference>
<name>A0A9P0A1A3_BEMTA</name>
<dbReference type="InterPro" id="IPR029071">
    <property type="entry name" value="Ubiquitin-like_domsf"/>
</dbReference>
<keyword evidence="9" id="KW-0072">Autophagy</keyword>
<evidence type="ECO:0000259" key="21">
    <source>
        <dbReference type="Pfam" id="PF04108"/>
    </source>
</evidence>
<evidence type="ECO:0000256" key="7">
    <source>
        <dbReference type="ARBA" id="ARBA00022553"/>
    </source>
</evidence>
<accession>A0A9P0A1A3</accession>
<gene>
    <name evidence="23" type="ORF">BEMITA_LOCUS1611</name>
</gene>
<dbReference type="GO" id="GO:0034727">
    <property type="term" value="P:piecemeal microautophagy of the nucleus"/>
    <property type="evidence" value="ECO:0007669"/>
    <property type="project" value="TreeGrafter"/>
</dbReference>
<dbReference type="PANTHER" id="PTHR13222">
    <property type="entry name" value="RB1-INDUCIBLE COILED-COIL"/>
    <property type="match status" value="1"/>
</dbReference>
<evidence type="ECO:0000313" key="24">
    <source>
        <dbReference type="Proteomes" id="UP001152759"/>
    </source>
</evidence>
<reference evidence="23" key="1">
    <citation type="submission" date="2021-12" db="EMBL/GenBank/DDBJ databases">
        <authorList>
            <person name="King R."/>
        </authorList>
    </citation>
    <scope>NUCLEOTIDE SEQUENCE</scope>
</reference>
<evidence type="ECO:0000259" key="22">
    <source>
        <dbReference type="Pfam" id="PF10377"/>
    </source>
</evidence>
<evidence type="ECO:0000256" key="6">
    <source>
        <dbReference type="ARBA" id="ARBA00022490"/>
    </source>
</evidence>
<evidence type="ECO:0000256" key="10">
    <source>
        <dbReference type="ARBA" id="ARBA00023015"/>
    </source>
</evidence>
<feature type="region of interest" description="Disordered" evidence="20">
    <location>
        <begin position="577"/>
        <end position="622"/>
    </location>
</feature>
<dbReference type="GO" id="GO:0061709">
    <property type="term" value="P:reticulophagy"/>
    <property type="evidence" value="ECO:0007669"/>
    <property type="project" value="TreeGrafter"/>
</dbReference>
<evidence type="ECO:0000256" key="13">
    <source>
        <dbReference type="ARBA" id="ARBA00023228"/>
    </source>
</evidence>
<evidence type="ECO:0000256" key="2">
    <source>
        <dbReference type="ARBA" id="ARBA00004329"/>
    </source>
</evidence>
<keyword evidence="6" id="KW-0963">Cytoplasm</keyword>
<keyword evidence="8" id="KW-0653">Protein transport</keyword>
<feature type="domain" description="Autophagy protein ATG17-like" evidence="21">
    <location>
        <begin position="129"/>
        <end position="480"/>
    </location>
</feature>
<dbReference type="KEGG" id="btab:109034605"/>
<keyword evidence="10" id="KW-0805">Transcription regulation</keyword>
<sequence>MIFDSFETGGKMLYVFHVDTGCMLTFEMNLALETVVQLKQTIELECSIPADKQVLLVSGGECLDSEARVGSYSAGTDTNPIFLFSKSTIESPTPPTLCHDFGSEVELKEKVDASNNLPPTIHAVVVRSQLAQQFYELARDQTKICEDLVHDQHLQQLGWSAVIANLDDVLLAFKQRCDLFEQSFCQYLETKDDYAKLLDSFKDDLETLSHIPILPSLLDENDEERGRVEKLAENKGSDVSLLEWIAAKDNQSSLEQLAEQCHRGLEQFREDILIQFKQEIAKAVETANSVDLREIKGLEGRLCGLEQLMNEVKKIVQEQMDLAQAFSQNQVRACNLGDTSILPDLCTSHCRQLEVMLMNHQKIRDIRRRCNRAKEELSVNLYHRLKGVMFVENRICEMDSRLVLHHENLKRLRKHLEVVQQLHHAPRMYLSAVSEVVRRRSFSEAFLVWANELACQLLAVHSEEIERRNNFQAEFEGHFLSSLFPGFEDQPPSFATQAPTLFDRNLPKLSIDDMEQLRHDLPQNLAMSVTLPDINSITQFFSTSSEPLLKQVGKNIKRSFEEQLVDVTSVADIVGDDIGSSAMQPDSQTSGQSGGNTQPITDRGFESETDTEEFEKVDQSPTDLTFDAKQRGKCKKRNCDILKNEGSLMPSMDSLNSFRIAARKVIIDLRNELKTVKDYVISQQAMLDDMKKLETAYSSVCQIKDSQVLTLQKEIEGKDDHIAELTERMNKLETQISDFVVLEEKFKEEIETSKQKLLDEKEAALKELGDRLNLDHKREMEGLRSRYRLYACTNMERSPSDSSLEKIEQRSDVIEIANHEKIISQLQSDFMMEKEKLVSEEREKWVTKLEEAKVKSDAERQVWFNEAMRRVTAEKERQLERSHKRELALTQEYNKFKDILQKFKTQSEHKPCPLLSSLETMETGSITSSVEEPKMLESSFSLAKDIVRKHSGSLNEIDSDSSASISAISESGWSMDNSTSSPSVVQKFGHKDKSTKPVDMTCSLLQDFKISVKSCNIGDEVVVLWDPVHTNYVIYQVTSKLHFLHPDSLAMLDLKTEPDHLPEKLFIIALVIEKEHCVARKPSNRYRVKVGEKFYRVKVTPTQAFLKNQPQSSQ</sequence>
<evidence type="ECO:0000256" key="11">
    <source>
        <dbReference type="ARBA" id="ARBA00023054"/>
    </source>
</evidence>
<dbReference type="GO" id="GO:0008285">
    <property type="term" value="P:negative regulation of cell population proliferation"/>
    <property type="evidence" value="ECO:0007669"/>
    <property type="project" value="UniProtKB-ARBA"/>
</dbReference>
<evidence type="ECO:0000256" key="17">
    <source>
        <dbReference type="ARBA" id="ARBA00069790"/>
    </source>
</evidence>
<dbReference type="AlphaFoldDB" id="A0A9P0A1A3"/>
<evidence type="ECO:0000256" key="3">
    <source>
        <dbReference type="ARBA" id="ARBA00004371"/>
    </source>
</evidence>
<keyword evidence="12" id="KW-0804">Transcription</keyword>
<dbReference type="GO" id="GO:0031090">
    <property type="term" value="C:organelle membrane"/>
    <property type="evidence" value="ECO:0007669"/>
    <property type="project" value="UniProtKB-ARBA"/>
</dbReference>
<dbReference type="GO" id="GO:0015031">
    <property type="term" value="P:protein transport"/>
    <property type="evidence" value="ECO:0007669"/>
    <property type="project" value="UniProtKB-KW"/>
</dbReference>
<evidence type="ECO:0000256" key="5">
    <source>
        <dbReference type="ARBA" id="ARBA00022448"/>
    </source>
</evidence>
<dbReference type="GO" id="GO:0000045">
    <property type="term" value="P:autophagosome assembly"/>
    <property type="evidence" value="ECO:0007669"/>
    <property type="project" value="InterPro"/>
</dbReference>
<dbReference type="GO" id="GO:1990316">
    <property type="term" value="C:Atg1/ULK1 kinase complex"/>
    <property type="evidence" value="ECO:0007669"/>
    <property type="project" value="TreeGrafter"/>
</dbReference>
<dbReference type="SUPFAM" id="SSF54236">
    <property type="entry name" value="Ubiquitin-like"/>
    <property type="match status" value="1"/>
</dbReference>
<evidence type="ECO:0000256" key="16">
    <source>
        <dbReference type="ARBA" id="ARBA00053494"/>
    </source>
</evidence>
<evidence type="ECO:0000256" key="15">
    <source>
        <dbReference type="ARBA" id="ARBA00023306"/>
    </source>
</evidence>
<dbReference type="GO" id="GO:0005634">
    <property type="term" value="C:nucleus"/>
    <property type="evidence" value="ECO:0007669"/>
    <property type="project" value="UniProtKB-SubCell"/>
</dbReference>
<dbReference type="PANTHER" id="PTHR13222:SF1">
    <property type="entry name" value="RB1-INDUCIBLE COILED-COIL PROTEIN 1"/>
    <property type="match status" value="1"/>
</dbReference>
<dbReference type="Pfam" id="PF10377">
    <property type="entry name" value="ATG11"/>
    <property type="match status" value="1"/>
</dbReference>
<proteinExistence type="predicted"/>
<comment type="subcellular location">
    <subcellularLocation>
        <location evidence="4">Cytoplasm</location>
        <location evidence="4">Cytosol</location>
    </subcellularLocation>
    <subcellularLocation>
        <location evidence="3">Lysosome</location>
    </subcellularLocation>
    <subcellularLocation>
        <location evidence="1">Nucleus</location>
    </subcellularLocation>
    <subcellularLocation>
        <location evidence="2">Preautophagosomal structure</location>
    </subcellularLocation>
</comment>
<dbReference type="InterPro" id="IPR019460">
    <property type="entry name" value="Atg11_C"/>
</dbReference>
<dbReference type="GO" id="GO:0061723">
    <property type="term" value="P:glycophagy"/>
    <property type="evidence" value="ECO:0007669"/>
    <property type="project" value="TreeGrafter"/>
</dbReference>
<evidence type="ECO:0000256" key="12">
    <source>
        <dbReference type="ARBA" id="ARBA00023163"/>
    </source>
</evidence>
<evidence type="ECO:0000256" key="18">
    <source>
        <dbReference type="ARBA" id="ARBA00080154"/>
    </source>
</evidence>
<dbReference type="GO" id="GO:0005764">
    <property type="term" value="C:lysosome"/>
    <property type="evidence" value="ECO:0007669"/>
    <property type="project" value="UniProtKB-SubCell"/>
</dbReference>
<dbReference type="GO" id="GO:0034045">
    <property type="term" value="C:phagophore assembly site membrane"/>
    <property type="evidence" value="ECO:0007669"/>
    <property type="project" value="TreeGrafter"/>
</dbReference>
<comment type="function">
    <text evidence="16">Involved in autophagy. Regulates early events but also late events of autophagosome formation through direct interaction with Atg16L1. Required for the formation of the autophagosome-like double-membrane structure that surrounds the Salmonella-containing vacuole (SCV) during S.typhimurium infection and subsequent xenophagy. Involved in repair of DNA damage caused by ionizing radiation, which subsequently improves cell survival by decreasing apoptosis. Inhibits PTK2/FAK1 and PTK2B/PYK2 kinase activity, affecting their downstream signaling pathways. Plays a role as a modulator of TGF-beta-signaling by restricting substrate specificity of RNF111. Functions as a DNA-binding transcription factor. Is a potent regulator of the RB1 pathway through induction of RB1 expression. Plays a crucial role in muscular differentiation. Plays an indispensable role in fetal hematopoiesis and in the regulation of neuronal homeostasis.</text>
</comment>
<dbReference type="CDD" id="cd17060">
    <property type="entry name" value="Ubl_RB1CC1"/>
    <property type="match status" value="1"/>
</dbReference>
<dbReference type="InterPro" id="IPR040040">
    <property type="entry name" value="ATG11"/>
</dbReference>